<keyword evidence="1" id="KW-0472">Membrane</keyword>
<evidence type="ECO:0000259" key="3">
    <source>
        <dbReference type="Pfam" id="PF05569"/>
    </source>
</evidence>
<feature type="transmembrane region" description="Helical" evidence="1">
    <location>
        <begin position="179"/>
        <end position="201"/>
    </location>
</feature>
<dbReference type="STRING" id="318161.Sden_0676"/>
<dbReference type="Pfam" id="PF05569">
    <property type="entry name" value="Peptidase_M56"/>
    <property type="match status" value="1"/>
</dbReference>
<proteinExistence type="predicted"/>
<dbReference type="EMBL" id="CP000302">
    <property type="protein sequence ID" value="ABE53966.1"/>
    <property type="molecule type" value="Genomic_DNA"/>
</dbReference>
<dbReference type="RefSeq" id="WP_011495131.1">
    <property type="nucleotide sequence ID" value="NC_007954.1"/>
</dbReference>
<dbReference type="KEGG" id="sdn:Sden_0676"/>
<dbReference type="SUPFAM" id="SSF51261">
    <property type="entry name" value="Duplicated hybrid motif"/>
    <property type="match status" value="1"/>
</dbReference>
<dbReference type="CDD" id="cd07341">
    <property type="entry name" value="M56_BlaR1_MecR1_like"/>
    <property type="match status" value="1"/>
</dbReference>
<accession>Q12RG0</accession>
<sequence length="482" mass="54654">MLSLLFALSAFTLWTSLLTGGLILAQRRNPSLLPWPAFYWWLLLLATVPLWPLWHWPVAVQLPNTLWLDATQQLEQLTVTAQHPALIDTQPLEALWQTLFAVIVLGACCQWLRLARQYWQLLKLYRQAQPVCPSELFEHDLSQPKQWQPEHLYPGQLQTNQSSPELDPRLFKMQIRQHGLAISPFIFGARQAVLMLPAYYWQFSNQQRALLLAHELQHWQRRDPWQLLCWRIIIATAWFNPALGYLERRFCQSMELTVDRQVLAAKPKLALLYGQTLISSLKLCQQQATPGFAHFIQAQNDLGYRHRLAALFQPQSHSPRLPLWLPLMVLSLAILLNIGCSALQGQAALPDKWQLPVMQAQVNSAFGTVSPLRQNRPHQGIDFAGSLGEPVFASQDGLVLIANDYSLNSRYGNTILIDHGHGYQTLYAHLDAFSVQSGDKVRAGQQIGAVGASGFATGPHLHFELLQKGQQLDPTHKLQLSL</sequence>
<dbReference type="InterPro" id="IPR008756">
    <property type="entry name" value="Peptidase_M56"/>
</dbReference>
<dbReference type="Pfam" id="PF01551">
    <property type="entry name" value="Peptidase_M23"/>
    <property type="match status" value="1"/>
</dbReference>
<gene>
    <name evidence="4" type="ordered locus">Sden_0676</name>
</gene>
<dbReference type="Gene3D" id="2.70.70.10">
    <property type="entry name" value="Glucose Permease (Domain IIA)"/>
    <property type="match status" value="1"/>
</dbReference>
<feature type="transmembrane region" description="Helical" evidence="1">
    <location>
        <begin position="37"/>
        <end position="54"/>
    </location>
</feature>
<dbReference type="PANTHER" id="PTHR21666">
    <property type="entry name" value="PEPTIDASE-RELATED"/>
    <property type="match status" value="1"/>
</dbReference>
<feature type="transmembrane region" description="Helical" evidence="1">
    <location>
        <begin position="6"/>
        <end position="25"/>
    </location>
</feature>
<feature type="domain" description="Peptidase M56" evidence="3">
    <location>
        <begin position="175"/>
        <end position="302"/>
    </location>
</feature>
<evidence type="ECO:0000313" key="4">
    <source>
        <dbReference type="EMBL" id="ABE53966.1"/>
    </source>
</evidence>
<evidence type="ECO:0000256" key="1">
    <source>
        <dbReference type="SAM" id="Phobius"/>
    </source>
</evidence>
<dbReference type="GO" id="GO:0004222">
    <property type="term" value="F:metalloendopeptidase activity"/>
    <property type="evidence" value="ECO:0007669"/>
    <property type="project" value="TreeGrafter"/>
</dbReference>
<reference evidence="4 5" key="1">
    <citation type="submission" date="2006-03" db="EMBL/GenBank/DDBJ databases">
        <title>Complete sequence of Shewanella denitrificans OS217.</title>
        <authorList>
            <consortium name="US DOE Joint Genome Institute"/>
            <person name="Copeland A."/>
            <person name="Lucas S."/>
            <person name="Lapidus A."/>
            <person name="Barry K."/>
            <person name="Detter J.C."/>
            <person name="Glavina del Rio T."/>
            <person name="Hammon N."/>
            <person name="Israni S."/>
            <person name="Dalin E."/>
            <person name="Tice H."/>
            <person name="Pitluck S."/>
            <person name="Brettin T."/>
            <person name="Bruce D."/>
            <person name="Han C."/>
            <person name="Tapia R."/>
            <person name="Gilna P."/>
            <person name="Kiss H."/>
            <person name="Schmutz J."/>
            <person name="Larimer F."/>
            <person name="Land M."/>
            <person name="Hauser L."/>
            <person name="Kyrpides N."/>
            <person name="Lykidis A."/>
            <person name="Richardson P."/>
        </authorList>
    </citation>
    <scope>NUCLEOTIDE SEQUENCE [LARGE SCALE GENOMIC DNA]</scope>
    <source>
        <strain evidence="5">OS217 / ATCC BAA-1090 / DSM 15013</strain>
    </source>
</reference>
<dbReference type="PANTHER" id="PTHR21666:SF270">
    <property type="entry name" value="MUREIN HYDROLASE ACTIVATOR ENVC"/>
    <property type="match status" value="1"/>
</dbReference>
<evidence type="ECO:0000313" key="5">
    <source>
        <dbReference type="Proteomes" id="UP000001982"/>
    </source>
</evidence>
<dbReference type="Proteomes" id="UP000001982">
    <property type="component" value="Chromosome"/>
</dbReference>
<dbReference type="InterPro" id="IPR016047">
    <property type="entry name" value="M23ase_b-sheet_dom"/>
</dbReference>
<dbReference type="OrthoDB" id="9805070at2"/>
<name>Q12RG0_SHEDO</name>
<dbReference type="AlphaFoldDB" id="Q12RG0"/>
<dbReference type="eggNOG" id="COG0739">
    <property type="taxonomic scope" value="Bacteria"/>
</dbReference>
<dbReference type="HOGENOM" id="CLU_557683_0_0_6"/>
<feature type="domain" description="M23ase beta-sheet core" evidence="2">
    <location>
        <begin position="377"/>
        <end position="474"/>
    </location>
</feature>
<dbReference type="InterPro" id="IPR011055">
    <property type="entry name" value="Dup_hybrid_motif"/>
</dbReference>
<organism evidence="4 5">
    <name type="scientific">Shewanella denitrificans (strain OS217 / ATCC BAA-1090 / DSM 15013)</name>
    <dbReference type="NCBI Taxonomy" id="318161"/>
    <lineage>
        <taxon>Bacteria</taxon>
        <taxon>Pseudomonadati</taxon>
        <taxon>Pseudomonadota</taxon>
        <taxon>Gammaproteobacteria</taxon>
        <taxon>Alteromonadales</taxon>
        <taxon>Shewanellaceae</taxon>
        <taxon>Shewanella</taxon>
    </lineage>
</organism>
<protein>
    <submittedName>
        <fullName evidence="4">Peptidase M23B</fullName>
    </submittedName>
</protein>
<keyword evidence="1" id="KW-1133">Transmembrane helix</keyword>
<feature type="transmembrane region" description="Helical" evidence="1">
    <location>
        <begin position="94"/>
        <end position="114"/>
    </location>
</feature>
<keyword evidence="5" id="KW-1185">Reference proteome</keyword>
<dbReference type="InterPro" id="IPR050570">
    <property type="entry name" value="Cell_wall_metabolism_enzyme"/>
</dbReference>
<evidence type="ECO:0000259" key="2">
    <source>
        <dbReference type="Pfam" id="PF01551"/>
    </source>
</evidence>
<dbReference type="CDD" id="cd12797">
    <property type="entry name" value="M23_peptidase"/>
    <property type="match status" value="1"/>
</dbReference>
<keyword evidence="1" id="KW-0812">Transmembrane</keyword>